<keyword evidence="3 6" id="KW-0547">Nucleotide-binding</keyword>
<dbReference type="EMBL" id="AMQN01000955">
    <property type="status" value="NOT_ANNOTATED_CDS"/>
    <property type="molecule type" value="Genomic_DNA"/>
</dbReference>
<dbReference type="CDD" id="cd00063">
    <property type="entry name" value="FN3"/>
    <property type="match status" value="1"/>
</dbReference>
<keyword evidence="2" id="KW-0808">Transferase</keyword>
<dbReference type="PROSITE" id="PS00108">
    <property type="entry name" value="PROTEIN_KINASE_ST"/>
    <property type="match status" value="1"/>
</dbReference>
<dbReference type="HOGENOM" id="CLU_000288_76_3_1"/>
<dbReference type="EnsemblMetazoa" id="CapteT152419">
    <property type="protein sequence ID" value="CapteP152419"/>
    <property type="gene ID" value="CapteG152419"/>
</dbReference>
<dbReference type="InterPro" id="IPR017441">
    <property type="entry name" value="Protein_kinase_ATP_BS"/>
</dbReference>
<feature type="domain" description="Protein kinase" evidence="8">
    <location>
        <begin position="163"/>
        <end position="415"/>
    </location>
</feature>
<name>R7V1I9_CAPTE</name>
<dbReference type="PROSITE" id="PS50853">
    <property type="entry name" value="FN3"/>
    <property type="match status" value="1"/>
</dbReference>
<dbReference type="Proteomes" id="UP000014760">
    <property type="component" value="Unassembled WGS sequence"/>
</dbReference>
<dbReference type="PANTHER" id="PTHR24342">
    <property type="entry name" value="SERINE/THREONINE-PROTEIN KINASE 17"/>
    <property type="match status" value="1"/>
</dbReference>
<accession>R7V1I9</accession>
<reference evidence="12" key="1">
    <citation type="submission" date="2012-12" db="EMBL/GenBank/DDBJ databases">
        <authorList>
            <person name="Hellsten U."/>
            <person name="Grimwood J."/>
            <person name="Chapman J.A."/>
            <person name="Shapiro H."/>
            <person name="Aerts A."/>
            <person name="Otillar R.P."/>
            <person name="Terry A.Y."/>
            <person name="Boore J.L."/>
            <person name="Simakov O."/>
            <person name="Marletaz F."/>
            <person name="Cho S.-J."/>
            <person name="Edsinger-Gonzales E."/>
            <person name="Havlak P."/>
            <person name="Kuo D.-H."/>
            <person name="Larsson T."/>
            <person name="Lv J."/>
            <person name="Arendt D."/>
            <person name="Savage R."/>
            <person name="Osoegawa K."/>
            <person name="de Jong P."/>
            <person name="Lindberg D.R."/>
            <person name="Seaver E.C."/>
            <person name="Weisblat D.A."/>
            <person name="Putnam N.H."/>
            <person name="Grigoriev I.V."/>
            <person name="Rokhsar D.S."/>
        </authorList>
    </citation>
    <scope>NUCLEOTIDE SEQUENCE</scope>
    <source>
        <strain evidence="12">I ESC-2004</strain>
    </source>
</reference>
<feature type="binding site" evidence="6">
    <location>
        <position position="192"/>
    </location>
    <ligand>
        <name>ATP</name>
        <dbReference type="ChEBI" id="CHEBI:30616"/>
    </ligand>
</feature>
<evidence type="ECO:0000256" key="2">
    <source>
        <dbReference type="ARBA" id="ARBA00022679"/>
    </source>
</evidence>
<dbReference type="InterPro" id="IPR003961">
    <property type="entry name" value="FN3_dom"/>
</dbReference>
<reference evidence="10 12" key="2">
    <citation type="journal article" date="2013" name="Nature">
        <title>Insights into bilaterian evolution from three spiralian genomes.</title>
        <authorList>
            <person name="Simakov O."/>
            <person name="Marletaz F."/>
            <person name="Cho S.J."/>
            <person name="Edsinger-Gonzales E."/>
            <person name="Havlak P."/>
            <person name="Hellsten U."/>
            <person name="Kuo D.H."/>
            <person name="Larsson T."/>
            <person name="Lv J."/>
            <person name="Arendt D."/>
            <person name="Savage R."/>
            <person name="Osoegawa K."/>
            <person name="de Jong P."/>
            <person name="Grimwood J."/>
            <person name="Chapman J.A."/>
            <person name="Shapiro H."/>
            <person name="Aerts A."/>
            <person name="Otillar R.P."/>
            <person name="Terry A.Y."/>
            <person name="Boore J.L."/>
            <person name="Grigoriev I.V."/>
            <person name="Lindberg D.R."/>
            <person name="Seaver E.C."/>
            <person name="Weisblat D.A."/>
            <person name="Putnam N.H."/>
            <person name="Rokhsar D.S."/>
        </authorList>
    </citation>
    <scope>NUCLEOTIDE SEQUENCE</scope>
    <source>
        <strain evidence="10 12">I ESC-2004</strain>
    </source>
</reference>
<evidence type="ECO:0000256" key="6">
    <source>
        <dbReference type="PROSITE-ProRule" id="PRU10141"/>
    </source>
</evidence>
<dbReference type="InterPro" id="IPR000719">
    <property type="entry name" value="Prot_kinase_dom"/>
</dbReference>
<dbReference type="GO" id="GO:0005524">
    <property type="term" value="F:ATP binding"/>
    <property type="evidence" value="ECO:0007669"/>
    <property type="project" value="UniProtKB-UniRule"/>
</dbReference>
<evidence type="ECO:0000256" key="4">
    <source>
        <dbReference type="ARBA" id="ARBA00022777"/>
    </source>
</evidence>
<evidence type="ECO:0000256" key="7">
    <source>
        <dbReference type="RuleBase" id="RU000304"/>
    </source>
</evidence>
<dbReference type="GO" id="GO:0004674">
    <property type="term" value="F:protein serine/threonine kinase activity"/>
    <property type="evidence" value="ECO:0007669"/>
    <property type="project" value="UniProtKB-KW"/>
</dbReference>
<feature type="domain" description="Fibronectin type-III" evidence="9">
    <location>
        <begin position="51"/>
        <end position="143"/>
    </location>
</feature>
<evidence type="ECO:0000259" key="8">
    <source>
        <dbReference type="PROSITE" id="PS50011"/>
    </source>
</evidence>
<protein>
    <recommendedName>
        <fullName evidence="13">Protein kinase domain-containing protein</fullName>
    </recommendedName>
</protein>
<dbReference type="InterPro" id="IPR036179">
    <property type="entry name" value="Ig-like_dom_sf"/>
</dbReference>
<dbReference type="OMA" id="TRTENEW"/>
<dbReference type="EMBL" id="KB297742">
    <property type="protein sequence ID" value="ELU10047.1"/>
    <property type="molecule type" value="Genomic_DNA"/>
</dbReference>
<dbReference type="FunFam" id="1.10.510.10:FF:000571">
    <property type="entry name" value="Maternal embryonic leucine zipper kinase"/>
    <property type="match status" value="1"/>
</dbReference>
<dbReference type="GO" id="GO:0035556">
    <property type="term" value="P:intracellular signal transduction"/>
    <property type="evidence" value="ECO:0007669"/>
    <property type="project" value="TreeGrafter"/>
</dbReference>
<dbReference type="Pfam" id="PF00069">
    <property type="entry name" value="Pkinase"/>
    <property type="match status" value="1"/>
</dbReference>
<evidence type="ECO:0000313" key="10">
    <source>
        <dbReference type="EMBL" id="ELU10047.1"/>
    </source>
</evidence>
<dbReference type="PANTHER" id="PTHR24342:SF21">
    <property type="entry name" value="TRIO RHO GUANINE NUCLEOTIDE EXCHANGE FACTOR"/>
    <property type="match status" value="1"/>
</dbReference>
<proteinExistence type="inferred from homology"/>
<sequence>MTTKEDGTTELKIEGVQPHHSGEYACLLSNTWGYATSRSLLTVIEPVADQPPWPPMKVNQQGMDVVMSWDSPPGFDQLFYDLDAMGTNCADSWKTIACDLKQSNFVVEGLLPGSQVQFRIVAKDEKGETVSSQVSDVHHLSSDFVGSDSEIPRQWKTNFSSMFEEKEDLGRGRYSVVNRVIQKHDGKEMAAKFVNPKLIGQDAVATEISILQKFEHAGIVRFIDAYESPTNFIIILSYISGPPIFDFLCTKPTFNECEASSYMYQLLNALQYIHSYNVAHLDIKPENILFDTTTSNVVLVDFGDARLIENDFNVLPLVGSPEFSAPEIVNSSPVGLATDIWAIGVLSYVLLSGISPFLDESPDETCAHIMHNDFSFPDDFFGAISPEARDFISHIVVSDMRQRPSAQNCVEHPWMLKRMLDSQQMKSISTSRLARFLERRKGQKDVGVVHMKE</sequence>
<keyword evidence="12" id="KW-1185">Reference proteome</keyword>
<dbReference type="PROSITE" id="PS00107">
    <property type="entry name" value="PROTEIN_KINASE_ATP"/>
    <property type="match status" value="1"/>
</dbReference>
<reference evidence="11" key="3">
    <citation type="submission" date="2015-06" db="UniProtKB">
        <authorList>
            <consortium name="EnsemblMetazoa"/>
        </authorList>
    </citation>
    <scope>IDENTIFICATION</scope>
</reference>
<evidence type="ECO:0000313" key="11">
    <source>
        <dbReference type="EnsemblMetazoa" id="CapteP152419"/>
    </source>
</evidence>
<dbReference type="SUPFAM" id="SSF56112">
    <property type="entry name" value="Protein kinase-like (PK-like)"/>
    <property type="match status" value="1"/>
</dbReference>
<dbReference type="GO" id="GO:0043065">
    <property type="term" value="P:positive regulation of apoptotic process"/>
    <property type="evidence" value="ECO:0007669"/>
    <property type="project" value="TreeGrafter"/>
</dbReference>
<evidence type="ECO:0000313" key="12">
    <source>
        <dbReference type="Proteomes" id="UP000014760"/>
    </source>
</evidence>
<dbReference type="AlphaFoldDB" id="R7V1I9"/>
<dbReference type="Gene3D" id="1.10.510.10">
    <property type="entry name" value="Transferase(Phosphotransferase) domain 1"/>
    <property type="match status" value="1"/>
</dbReference>
<dbReference type="SUPFAM" id="SSF49265">
    <property type="entry name" value="Fibronectin type III"/>
    <property type="match status" value="1"/>
</dbReference>
<evidence type="ECO:0000259" key="9">
    <source>
        <dbReference type="PROSITE" id="PS50853"/>
    </source>
</evidence>
<dbReference type="InterPro" id="IPR008271">
    <property type="entry name" value="Ser/Thr_kinase_AS"/>
</dbReference>
<organism evidence="10">
    <name type="scientific">Capitella teleta</name>
    <name type="common">Polychaete worm</name>
    <dbReference type="NCBI Taxonomy" id="283909"/>
    <lineage>
        <taxon>Eukaryota</taxon>
        <taxon>Metazoa</taxon>
        <taxon>Spiralia</taxon>
        <taxon>Lophotrochozoa</taxon>
        <taxon>Annelida</taxon>
        <taxon>Polychaeta</taxon>
        <taxon>Sedentaria</taxon>
        <taxon>Scolecida</taxon>
        <taxon>Capitellidae</taxon>
        <taxon>Capitella</taxon>
    </lineage>
</organism>
<evidence type="ECO:0000256" key="1">
    <source>
        <dbReference type="ARBA" id="ARBA00022527"/>
    </source>
</evidence>
<dbReference type="SMART" id="SM00220">
    <property type="entry name" value="S_TKc"/>
    <property type="match status" value="1"/>
</dbReference>
<keyword evidence="1 7" id="KW-0723">Serine/threonine-protein kinase</keyword>
<dbReference type="InterPro" id="IPR036116">
    <property type="entry name" value="FN3_sf"/>
</dbReference>
<dbReference type="GO" id="GO:0005634">
    <property type="term" value="C:nucleus"/>
    <property type="evidence" value="ECO:0007669"/>
    <property type="project" value="TreeGrafter"/>
</dbReference>
<gene>
    <name evidence="10" type="ORF">CAPTEDRAFT_152419</name>
</gene>
<dbReference type="PROSITE" id="PS50011">
    <property type="entry name" value="PROTEIN_KINASE_DOM"/>
    <property type="match status" value="1"/>
</dbReference>
<keyword evidence="5 6" id="KW-0067">ATP-binding</keyword>
<evidence type="ECO:0000256" key="3">
    <source>
        <dbReference type="ARBA" id="ARBA00022741"/>
    </source>
</evidence>
<evidence type="ECO:0008006" key="13">
    <source>
        <dbReference type="Google" id="ProtNLM"/>
    </source>
</evidence>
<dbReference type="OrthoDB" id="10256089at2759"/>
<dbReference type="STRING" id="283909.R7V1I9"/>
<dbReference type="Gene3D" id="2.60.40.10">
    <property type="entry name" value="Immunoglobulins"/>
    <property type="match status" value="2"/>
</dbReference>
<dbReference type="Gene3D" id="3.30.200.20">
    <property type="entry name" value="Phosphorylase Kinase, domain 1"/>
    <property type="match status" value="1"/>
</dbReference>
<dbReference type="SUPFAM" id="SSF48726">
    <property type="entry name" value="Immunoglobulin"/>
    <property type="match status" value="1"/>
</dbReference>
<comment type="similarity">
    <text evidence="7">Belongs to the protein kinase superfamily.</text>
</comment>
<dbReference type="SMART" id="SM00060">
    <property type="entry name" value="FN3"/>
    <property type="match status" value="1"/>
</dbReference>
<dbReference type="InterPro" id="IPR011009">
    <property type="entry name" value="Kinase-like_dom_sf"/>
</dbReference>
<dbReference type="InterPro" id="IPR013783">
    <property type="entry name" value="Ig-like_fold"/>
</dbReference>
<evidence type="ECO:0000256" key="5">
    <source>
        <dbReference type="ARBA" id="ARBA00022840"/>
    </source>
</evidence>
<keyword evidence="4" id="KW-0418">Kinase</keyword>